<dbReference type="NCBIfam" id="TIGR00041">
    <property type="entry name" value="DTMP_kinase"/>
    <property type="match status" value="1"/>
</dbReference>
<evidence type="ECO:0000259" key="11">
    <source>
        <dbReference type="Pfam" id="PF02223"/>
    </source>
</evidence>
<reference evidence="12 13" key="2">
    <citation type="journal article" date="2020" name="Antonie Van Leeuwenhoek">
        <title>Phylogenomic characterisation of a novel corynebacterial species pathogenic to animals.</title>
        <authorList>
            <person name="Moller J."/>
            <person name="Musella L."/>
            <person name="Melnikov V."/>
            <person name="Geissdorfer W."/>
            <person name="Burkovski A."/>
            <person name="Sangal V."/>
        </authorList>
    </citation>
    <scope>NUCLEOTIDE SEQUENCE [LARGE SCALE GENOMIC DNA]</scope>
    <source>
        <strain evidence="12 13">PO100/5</strain>
    </source>
</reference>
<reference evidence="12 13" key="1">
    <citation type="journal article" date="2014" name="BMC Vet. Res.">
        <title>First report of Corynebacterium pseudotuberculosis from caseous lymphadenitis lesions in Black Alentejano pig (Sus scrofa domesticus).</title>
        <authorList>
            <person name="Oliveira M."/>
            <person name="Barroco C."/>
            <person name="Mottola C."/>
            <person name="Santos R."/>
            <person name="Lemsaddek A."/>
            <person name="Tavares L."/>
            <person name="Semedo-Lemsaddek T."/>
        </authorList>
    </citation>
    <scope>NUCLEOTIDE SEQUENCE [LARGE SCALE GENOMIC DNA]</scope>
    <source>
        <strain evidence="12 13">PO100/5</strain>
    </source>
</reference>
<dbReference type="OrthoDB" id="9774907at2"/>
<comment type="function">
    <text evidence="10">Phosphorylation of dTMP to form dTDP in both de novo and salvage pathways of dTTP synthesis.</text>
</comment>
<name>A0A7Y4LHW5_9CORY</name>
<evidence type="ECO:0000256" key="3">
    <source>
        <dbReference type="ARBA" id="ARBA00017144"/>
    </source>
</evidence>
<dbReference type="Gene3D" id="3.40.50.300">
    <property type="entry name" value="P-loop containing nucleotide triphosphate hydrolases"/>
    <property type="match status" value="1"/>
</dbReference>
<dbReference type="NCBIfam" id="NF005923">
    <property type="entry name" value="PRK07933.1"/>
    <property type="match status" value="1"/>
</dbReference>
<comment type="catalytic activity">
    <reaction evidence="9 10">
        <text>dTMP + ATP = dTDP + ADP</text>
        <dbReference type="Rhea" id="RHEA:13517"/>
        <dbReference type="ChEBI" id="CHEBI:30616"/>
        <dbReference type="ChEBI" id="CHEBI:58369"/>
        <dbReference type="ChEBI" id="CHEBI:63528"/>
        <dbReference type="ChEBI" id="CHEBI:456216"/>
        <dbReference type="EC" id="2.7.4.9"/>
    </reaction>
</comment>
<evidence type="ECO:0000256" key="6">
    <source>
        <dbReference type="ARBA" id="ARBA00022741"/>
    </source>
</evidence>
<dbReference type="GO" id="GO:0006235">
    <property type="term" value="P:dTTP biosynthetic process"/>
    <property type="evidence" value="ECO:0007669"/>
    <property type="project" value="UniProtKB-UniRule"/>
</dbReference>
<dbReference type="CDD" id="cd01672">
    <property type="entry name" value="TMPK"/>
    <property type="match status" value="1"/>
</dbReference>
<evidence type="ECO:0000256" key="8">
    <source>
        <dbReference type="ARBA" id="ARBA00022840"/>
    </source>
</evidence>
<proteinExistence type="inferred from homology"/>
<dbReference type="PANTHER" id="PTHR10344">
    <property type="entry name" value="THYMIDYLATE KINASE"/>
    <property type="match status" value="1"/>
</dbReference>
<organism evidence="12 13">
    <name type="scientific">Corynebacterium silvaticum</name>
    <dbReference type="NCBI Taxonomy" id="2320431"/>
    <lineage>
        <taxon>Bacteria</taxon>
        <taxon>Bacillati</taxon>
        <taxon>Actinomycetota</taxon>
        <taxon>Actinomycetes</taxon>
        <taxon>Mycobacteriales</taxon>
        <taxon>Corynebacteriaceae</taxon>
        <taxon>Corynebacterium</taxon>
    </lineage>
</organism>
<dbReference type="InterPro" id="IPR018095">
    <property type="entry name" value="Thymidylate_kin_CS"/>
</dbReference>
<gene>
    <name evidence="10" type="primary">tmk</name>
    <name evidence="12" type="ORF">CBE74_03085</name>
</gene>
<dbReference type="AlphaFoldDB" id="A0A7Y4LHW5"/>
<evidence type="ECO:0000256" key="10">
    <source>
        <dbReference type="HAMAP-Rule" id="MF_00165"/>
    </source>
</evidence>
<evidence type="ECO:0000256" key="7">
    <source>
        <dbReference type="ARBA" id="ARBA00022777"/>
    </source>
</evidence>
<comment type="caution">
    <text evidence="10">Lacks conserved residue(s) required for the propagation of feature annotation.</text>
</comment>
<dbReference type="PROSITE" id="PS01331">
    <property type="entry name" value="THYMIDYLATE_KINASE"/>
    <property type="match status" value="1"/>
</dbReference>
<sequence length="207" mass="23213">MIIAIEGIDGAGKNTLVRALVEKLDARVLGFPRYHDSIHAHLAQKALYQEMGDVSDSIYAMALLFALDRREIAEELQSYKGSKDIILLDRYVASNAAYSAARAQDWNLVTWVSDLEFGEFGLPTPDIQVLLNTSPEVAAQRAAQREEQDEERSRDCYETNDSLQVRTSDAYARLAEEERFSLWIVAQLGDSVDDVALRIIQTLGTMK</sequence>
<reference evidence="12 13" key="4">
    <citation type="journal article" date="2020" name="PLoS ONE">
        <title>Taxonomic classification of strain PO100/5 shows a broader geographic distribution and genetic markers of the recently described Corynebacterium silvaticum.</title>
        <authorList>
            <person name="Viana M.V.C."/>
            <person name="Profeta R."/>
            <person name="da Silva A.L."/>
            <person name="Hurtado R."/>
            <person name="Cerqueira J.C."/>
            <person name="Ribeiro B.F.S."/>
            <person name="Almeida M.O."/>
            <person name="Morais-Rodrigues F."/>
            <person name="Soares S.C."/>
            <person name="Oliveira M."/>
            <person name="Tavares L."/>
            <person name="Figueiredo H."/>
            <person name="Wattam A.R."/>
            <person name="Barh D."/>
            <person name="Ghosh P."/>
            <person name="Silva A."/>
            <person name="Azevedo V."/>
        </authorList>
    </citation>
    <scope>NUCLEOTIDE SEQUENCE [LARGE SCALE GENOMIC DNA]</scope>
    <source>
        <strain evidence="12 13">PO100/5</strain>
    </source>
</reference>
<evidence type="ECO:0000256" key="5">
    <source>
        <dbReference type="ARBA" id="ARBA00022727"/>
    </source>
</evidence>
<keyword evidence="4 10" id="KW-0808">Transferase</keyword>
<evidence type="ECO:0000256" key="2">
    <source>
        <dbReference type="ARBA" id="ARBA00012980"/>
    </source>
</evidence>
<accession>A0A7Y4LHW5</accession>
<dbReference type="EMBL" id="CP021417">
    <property type="protein sequence ID" value="ARU45651.1"/>
    <property type="molecule type" value="Genomic_DNA"/>
</dbReference>
<dbReference type="InterPro" id="IPR018094">
    <property type="entry name" value="Thymidylate_kinase"/>
</dbReference>
<dbReference type="Pfam" id="PF02223">
    <property type="entry name" value="Thymidylate_kin"/>
    <property type="match status" value="1"/>
</dbReference>
<dbReference type="RefSeq" id="WP_087453500.1">
    <property type="nucleotide sequence ID" value="NZ_CP021417.2"/>
</dbReference>
<dbReference type="GO" id="GO:0004798">
    <property type="term" value="F:dTMP kinase activity"/>
    <property type="evidence" value="ECO:0007669"/>
    <property type="project" value="UniProtKB-UniRule"/>
</dbReference>
<evidence type="ECO:0000313" key="13">
    <source>
        <dbReference type="Proteomes" id="UP000195652"/>
    </source>
</evidence>
<evidence type="ECO:0000256" key="9">
    <source>
        <dbReference type="ARBA" id="ARBA00048743"/>
    </source>
</evidence>
<dbReference type="GeneID" id="75007263"/>
<dbReference type="KEGG" id="csil:CBE74_03085"/>
<dbReference type="EC" id="2.7.4.9" evidence="2 10"/>
<evidence type="ECO:0000313" key="12">
    <source>
        <dbReference type="EMBL" id="ARU45651.1"/>
    </source>
</evidence>
<evidence type="ECO:0000256" key="4">
    <source>
        <dbReference type="ARBA" id="ARBA00022679"/>
    </source>
</evidence>
<comment type="similarity">
    <text evidence="1 10">Belongs to the thymidylate kinase family.</text>
</comment>
<dbReference type="GO" id="GO:0005829">
    <property type="term" value="C:cytosol"/>
    <property type="evidence" value="ECO:0007669"/>
    <property type="project" value="TreeGrafter"/>
</dbReference>
<dbReference type="GO" id="GO:0006233">
    <property type="term" value="P:dTDP biosynthetic process"/>
    <property type="evidence" value="ECO:0007669"/>
    <property type="project" value="InterPro"/>
</dbReference>
<evidence type="ECO:0000256" key="1">
    <source>
        <dbReference type="ARBA" id="ARBA00009776"/>
    </source>
</evidence>
<protein>
    <recommendedName>
        <fullName evidence="3 10">Thymidylate kinase</fullName>
        <ecNumber evidence="2 10">2.7.4.9</ecNumber>
    </recommendedName>
    <alternativeName>
        <fullName evidence="10">dTMP kinase</fullName>
    </alternativeName>
</protein>
<feature type="domain" description="Thymidylate kinase-like" evidence="11">
    <location>
        <begin position="5"/>
        <end position="179"/>
    </location>
</feature>
<reference evidence="12 13" key="3">
    <citation type="journal article" date="2020" name="Int. J. Syst. Evol. Microbiol.">
        <title>Corynebacterium silvaticum sp. nov., a unique group of NTTB corynebacteria in wild boar and roe deer.</title>
        <authorList>
            <person name="Dangel A."/>
            <person name="Berger A."/>
            <person name="Rau J."/>
            <person name="Eisenberg T."/>
            <person name="Kampfer P."/>
            <person name="Margos G."/>
            <person name="Contzen M."/>
            <person name="Busse H.J."/>
            <person name="Konrad R."/>
            <person name="Peters M."/>
            <person name="Sting R."/>
            <person name="Sing A."/>
        </authorList>
    </citation>
    <scope>NUCLEOTIDE SEQUENCE [LARGE SCALE GENOMIC DNA]</scope>
    <source>
        <strain evidence="12 13">PO100/5</strain>
    </source>
</reference>
<keyword evidence="13" id="KW-1185">Reference proteome</keyword>
<keyword evidence="8 10" id="KW-0067">ATP-binding</keyword>
<keyword evidence="6 10" id="KW-0547">Nucleotide-binding</keyword>
<keyword evidence="5 10" id="KW-0545">Nucleotide biosynthesis</keyword>
<dbReference type="GO" id="GO:0005524">
    <property type="term" value="F:ATP binding"/>
    <property type="evidence" value="ECO:0007669"/>
    <property type="project" value="UniProtKB-UniRule"/>
</dbReference>
<dbReference type="SUPFAM" id="SSF52540">
    <property type="entry name" value="P-loop containing nucleoside triphosphate hydrolases"/>
    <property type="match status" value="1"/>
</dbReference>
<dbReference type="GO" id="GO:0006227">
    <property type="term" value="P:dUDP biosynthetic process"/>
    <property type="evidence" value="ECO:0007669"/>
    <property type="project" value="TreeGrafter"/>
</dbReference>
<dbReference type="InterPro" id="IPR039430">
    <property type="entry name" value="Thymidylate_kin-like_dom"/>
</dbReference>
<keyword evidence="7 10" id="KW-0418">Kinase</keyword>
<dbReference type="InterPro" id="IPR027417">
    <property type="entry name" value="P-loop_NTPase"/>
</dbReference>
<dbReference type="HAMAP" id="MF_00165">
    <property type="entry name" value="Thymidylate_kinase"/>
    <property type="match status" value="1"/>
</dbReference>
<dbReference type="Proteomes" id="UP000195652">
    <property type="component" value="Chromosome"/>
</dbReference>
<dbReference type="PANTHER" id="PTHR10344:SF4">
    <property type="entry name" value="UMP-CMP KINASE 2, MITOCHONDRIAL"/>
    <property type="match status" value="1"/>
</dbReference>